<dbReference type="RefSeq" id="WP_041098370.1">
    <property type="nucleotide sequence ID" value="NZ_AP012547.1"/>
</dbReference>
<reference evidence="2 3" key="1">
    <citation type="journal article" date="2014" name="Syst. Appl. Microbiol.">
        <title>Complete genomes of freshwater sulfur oxidizers Sulfuricella denitrificans skB26 and Sulfuritalea hydrogenivorans sk43H: genetic insights into the sulfur oxidation pathway of betaproteobacteria.</title>
        <authorList>
            <person name="Watanabe T."/>
            <person name="Kojima H."/>
            <person name="Fukui M."/>
        </authorList>
    </citation>
    <scope>NUCLEOTIDE SEQUENCE [LARGE SCALE GENOMIC DNA]</scope>
    <source>
        <strain evidence="2">DSM22779</strain>
    </source>
</reference>
<feature type="signal peptide" evidence="1">
    <location>
        <begin position="1"/>
        <end position="19"/>
    </location>
</feature>
<dbReference type="Proteomes" id="UP000031637">
    <property type="component" value="Chromosome"/>
</dbReference>
<gene>
    <name evidence="2" type="ORF">SUTH_01597</name>
</gene>
<feature type="chain" id="PRO_5004796277" description="Calcineurin-like phosphoesterase domain-containing protein" evidence="1">
    <location>
        <begin position="20"/>
        <end position="317"/>
    </location>
</feature>
<evidence type="ECO:0008006" key="4">
    <source>
        <dbReference type="Google" id="ProtNLM"/>
    </source>
</evidence>
<dbReference type="STRING" id="1223802.SUTH_01597"/>
<keyword evidence="1" id="KW-0732">Signal</keyword>
<evidence type="ECO:0000256" key="1">
    <source>
        <dbReference type="SAM" id="SignalP"/>
    </source>
</evidence>
<dbReference type="OrthoDB" id="58809at2"/>
<protein>
    <recommendedName>
        <fullName evidence="4">Calcineurin-like phosphoesterase domain-containing protein</fullName>
    </recommendedName>
</protein>
<proteinExistence type="predicted"/>
<name>W0SF64_9PROT</name>
<evidence type="ECO:0000313" key="2">
    <source>
        <dbReference type="EMBL" id="BAO29390.1"/>
    </source>
</evidence>
<dbReference type="InterPro" id="IPR029052">
    <property type="entry name" value="Metallo-depent_PP-like"/>
</dbReference>
<dbReference type="KEGG" id="shd:SUTH_01597"/>
<dbReference type="EMBL" id="AP012547">
    <property type="protein sequence ID" value="BAO29390.1"/>
    <property type="molecule type" value="Genomic_DNA"/>
</dbReference>
<sequence length="317" mass="35513">MKHILALTIAALLALPVHAETLSFGLFGDMPYNQWQRDNLPELIAEMDGEDLAFVVHDGDIKSGSGVCSDEALRDILSVFRKSRHPLVYVPGDNEWTDCHRKSNGGYDPLERLGKLREWFFPDDMALGRRPLKLQRQSRDPAFAKYRENVRWEAGGALFVGMNVPGSDNNYSGTKRGSGPVAEFIERGAANKVWLAQAFAHARNKKLAGILVVTQGNPGFHAANAGRPNPGYRDFLSQLREETRSFAGQVVLVHGDTHQHRIDQPLEEPDTKETVKNFTRVETIGSPFFGWVRGTVDAADPQVFKFTPRYWKARQAN</sequence>
<dbReference type="HOGENOM" id="CLU_046405_1_0_4"/>
<organism evidence="2 3">
    <name type="scientific">Sulfuritalea hydrogenivorans sk43H</name>
    <dbReference type="NCBI Taxonomy" id="1223802"/>
    <lineage>
        <taxon>Bacteria</taxon>
        <taxon>Pseudomonadati</taxon>
        <taxon>Pseudomonadota</taxon>
        <taxon>Betaproteobacteria</taxon>
        <taxon>Nitrosomonadales</taxon>
        <taxon>Sterolibacteriaceae</taxon>
        <taxon>Sulfuritalea</taxon>
    </lineage>
</organism>
<keyword evidence="3" id="KW-1185">Reference proteome</keyword>
<accession>W0SF64</accession>
<dbReference type="AlphaFoldDB" id="W0SF64"/>
<evidence type="ECO:0000313" key="3">
    <source>
        <dbReference type="Proteomes" id="UP000031637"/>
    </source>
</evidence>
<dbReference type="SUPFAM" id="SSF56300">
    <property type="entry name" value="Metallo-dependent phosphatases"/>
    <property type="match status" value="1"/>
</dbReference>